<gene>
    <name evidence="1" type="primary">ORF197923</name>
</gene>
<accession>A0A0B7BNJ1</accession>
<evidence type="ECO:0000313" key="1">
    <source>
        <dbReference type="EMBL" id="CEK93921.1"/>
    </source>
</evidence>
<protein>
    <submittedName>
        <fullName evidence="1">Uncharacterized protein</fullName>
    </submittedName>
</protein>
<dbReference type="AlphaFoldDB" id="A0A0B7BNJ1"/>
<reference evidence="1" key="1">
    <citation type="submission" date="2014-12" db="EMBL/GenBank/DDBJ databases">
        <title>Insight into the proteome of Arion vulgaris.</title>
        <authorList>
            <person name="Aradska J."/>
            <person name="Bulat T."/>
            <person name="Smidak R."/>
            <person name="Sarate P."/>
            <person name="Gangsoo J."/>
            <person name="Sialana F."/>
            <person name="Bilban M."/>
            <person name="Lubec G."/>
        </authorList>
    </citation>
    <scope>NUCLEOTIDE SEQUENCE</scope>
    <source>
        <tissue evidence="1">Skin</tissue>
    </source>
</reference>
<name>A0A0B7BNJ1_9EUPU</name>
<dbReference type="EMBL" id="HACG01047056">
    <property type="protein sequence ID" value="CEK93921.1"/>
    <property type="molecule type" value="Transcribed_RNA"/>
</dbReference>
<sequence>SVPLCRNSKSPAKSIEQSKNRVVLAKILGDWKKYTCEQNGADSNLQPLECKDATT</sequence>
<proteinExistence type="predicted"/>
<organism evidence="1">
    <name type="scientific">Arion vulgaris</name>
    <dbReference type="NCBI Taxonomy" id="1028688"/>
    <lineage>
        <taxon>Eukaryota</taxon>
        <taxon>Metazoa</taxon>
        <taxon>Spiralia</taxon>
        <taxon>Lophotrochozoa</taxon>
        <taxon>Mollusca</taxon>
        <taxon>Gastropoda</taxon>
        <taxon>Heterobranchia</taxon>
        <taxon>Euthyneura</taxon>
        <taxon>Panpulmonata</taxon>
        <taxon>Eupulmonata</taxon>
        <taxon>Stylommatophora</taxon>
        <taxon>Helicina</taxon>
        <taxon>Arionoidea</taxon>
        <taxon>Arionidae</taxon>
        <taxon>Arion</taxon>
    </lineage>
</organism>
<feature type="non-terminal residue" evidence="1">
    <location>
        <position position="1"/>
    </location>
</feature>